<dbReference type="AlphaFoldDB" id="A0A8J8B4X2"/>
<gene>
    <name evidence="3" type="ORF">RJ53_10240</name>
</gene>
<feature type="region of interest" description="Disordered" evidence="1">
    <location>
        <begin position="1"/>
        <end position="56"/>
    </location>
</feature>
<organism evidence="3 4">
    <name type="scientific">Methanocalculus chunghsingensis</name>
    <dbReference type="NCBI Taxonomy" id="156457"/>
    <lineage>
        <taxon>Archaea</taxon>
        <taxon>Methanobacteriati</taxon>
        <taxon>Methanobacteriota</taxon>
        <taxon>Stenosarchaea group</taxon>
        <taxon>Methanomicrobia</taxon>
        <taxon>Methanomicrobiales</taxon>
        <taxon>Methanocalculaceae</taxon>
        <taxon>Methanocalculus</taxon>
    </lineage>
</organism>
<feature type="compositionally biased region" description="Basic and acidic residues" evidence="1">
    <location>
        <begin position="1"/>
        <end position="10"/>
    </location>
</feature>
<comment type="caution">
    <text evidence="3">The sequence shown here is derived from an EMBL/GenBank/DDBJ whole genome shotgun (WGS) entry which is preliminary data.</text>
</comment>
<sequence>MTDDEKKEQEITPDPLQTYKEETPDEVAHEEVTHEEKTHEVETHEIETPPPQPVHEKETIHEIRYVEPPEEKKNGKLKIIAVIVLIILLLVVAAFATLNVSIYAPVSGATYPYTTTYNVWFPLGKTVEVGGMNMVALSTADEMLISVDGVTEKIDVGENKLISEKRAVVRTLGQTVVDTNFQIYLNYRGLTDQRTANFFLSMRTSQQVPEPILKLLIPRDIQAVPA</sequence>
<keyword evidence="2" id="KW-1133">Transmembrane helix</keyword>
<feature type="transmembrane region" description="Helical" evidence="2">
    <location>
        <begin position="79"/>
        <end position="104"/>
    </location>
</feature>
<evidence type="ECO:0000256" key="2">
    <source>
        <dbReference type="SAM" id="Phobius"/>
    </source>
</evidence>
<evidence type="ECO:0000313" key="3">
    <source>
        <dbReference type="EMBL" id="MBR1369835.1"/>
    </source>
</evidence>
<keyword evidence="2" id="KW-0472">Membrane</keyword>
<keyword evidence="2" id="KW-0812">Transmembrane</keyword>
<feature type="compositionally biased region" description="Basic and acidic residues" evidence="1">
    <location>
        <begin position="19"/>
        <end position="47"/>
    </location>
</feature>
<accession>A0A8J8B4X2</accession>
<dbReference type="Proteomes" id="UP000730161">
    <property type="component" value="Unassembled WGS sequence"/>
</dbReference>
<keyword evidence="4" id="KW-1185">Reference proteome</keyword>
<dbReference type="EMBL" id="JWHL01000021">
    <property type="protein sequence ID" value="MBR1369835.1"/>
    <property type="molecule type" value="Genomic_DNA"/>
</dbReference>
<dbReference type="OrthoDB" id="112358at2157"/>
<proteinExistence type="predicted"/>
<evidence type="ECO:0000313" key="4">
    <source>
        <dbReference type="Proteomes" id="UP000730161"/>
    </source>
</evidence>
<name>A0A8J8B4X2_9EURY</name>
<evidence type="ECO:0000256" key="1">
    <source>
        <dbReference type="SAM" id="MobiDB-lite"/>
    </source>
</evidence>
<protein>
    <submittedName>
        <fullName evidence="3">Uncharacterized protein</fullName>
    </submittedName>
</protein>
<reference evidence="3" key="1">
    <citation type="submission" date="2014-12" db="EMBL/GenBank/DDBJ databases">
        <authorList>
            <person name="Huang H.-H."/>
            <person name="Chen S.-C."/>
            <person name="Lai M.-C."/>
        </authorList>
    </citation>
    <scope>NUCLEOTIDE SEQUENCE</scope>
    <source>
        <strain evidence="3">K1F9705b</strain>
    </source>
</reference>
<dbReference type="RefSeq" id="WP_211531586.1">
    <property type="nucleotide sequence ID" value="NZ_JWHL01000021.1"/>
</dbReference>